<dbReference type="EMBL" id="JAPDOB010000002">
    <property type="protein sequence ID" value="MCW3798473.1"/>
    <property type="molecule type" value="Genomic_DNA"/>
</dbReference>
<sequence length="181" mass="20097">MSDGPPKLRLATNKTEAELAKERALGELRWPTREMAANLFRVTRGAGGPHELPRQIIDLSSAILDAAKHSNAWDIWSVMEEVLGEALTDPNQSDIESSFHTIVRGSLQTAASNLLKQNNAQEAAGTCEILEGIDERERAAERFREERRKEFAEEQARIAVERAASRAEKRAAAKTAHDAKR</sequence>
<evidence type="ECO:0000313" key="1">
    <source>
        <dbReference type="EMBL" id="MCW3798473.1"/>
    </source>
</evidence>
<reference evidence="1 2" key="1">
    <citation type="submission" date="2022-10" db="EMBL/GenBank/DDBJ databases">
        <title>Sphingomonas sp.</title>
        <authorList>
            <person name="Jin C."/>
        </authorList>
    </citation>
    <scope>NUCLEOTIDE SEQUENCE [LARGE SCALE GENOMIC DNA]</scope>
    <source>
        <strain evidence="1 2">BN140010</strain>
    </source>
</reference>
<name>A0ABT3JHB8_9SPHN</name>
<keyword evidence="2" id="KW-1185">Reference proteome</keyword>
<accession>A0ABT3JHB8</accession>
<protein>
    <submittedName>
        <fullName evidence="1">Uncharacterized protein</fullName>
    </submittedName>
</protein>
<gene>
    <name evidence="1" type="ORF">OMW55_11720</name>
</gene>
<organism evidence="1 2">
    <name type="scientific">Sphingomonas arvum</name>
    <dbReference type="NCBI Taxonomy" id="2992113"/>
    <lineage>
        <taxon>Bacteria</taxon>
        <taxon>Pseudomonadati</taxon>
        <taxon>Pseudomonadota</taxon>
        <taxon>Alphaproteobacteria</taxon>
        <taxon>Sphingomonadales</taxon>
        <taxon>Sphingomonadaceae</taxon>
        <taxon>Sphingomonas</taxon>
    </lineage>
</organism>
<dbReference type="Proteomes" id="UP001526246">
    <property type="component" value="Unassembled WGS sequence"/>
</dbReference>
<evidence type="ECO:0000313" key="2">
    <source>
        <dbReference type="Proteomes" id="UP001526246"/>
    </source>
</evidence>
<dbReference type="RefSeq" id="WP_264883328.1">
    <property type="nucleotide sequence ID" value="NZ_JAPDOB010000002.1"/>
</dbReference>
<proteinExistence type="predicted"/>
<comment type="caution">
    <text evidence="1">The sequence shown here is derived from an EMBL/GenBank/DDBJ whole genome shotgun (WGS) entry which is preliminary data.</text>
</comment>